<evidence type="ECO:0000259" key="6">
    <source>
        <dbReference type="PROSITE" id="PS50304"/>
    </source>
</evidence>
<dbReference type="Proteomes" id="UP000323386">
    <property type="component" value="Unassembled WGS sequence"/>
</dbReference>
<dbReference type="GO" id="GO:0031332">
    <property type="term" value="C:RNAi effector complex"/>
    <property type="evidence" value="ECO:0007669"/>
    <property type="project" value="InterPro"/>
</dbReference>
<proteinExistence type="predicted"/>
<sequence length="1051" mass="112087">MSSQQQPSLAATAAAAASSNASPAAAAASNHAANGGAHSAPLKSAIVRSVLSGDTVIIRPKGVNTPGKEETVHIAGIAAPRLGSREREDDPQAFASREYLRSLVVGREIRYRIEYTVPAPAAISGNTISQPRQFAHVYLPPKAPGQPDTNVAHEILAAGWAKVHDSATKRPNAGPSDEDEEGGWKQRLRAVQEEASAAAVGLWGPDELLKVDHSMPEDTAAFLAEWKGKPIESIVEQVRDGSMLRVRLLLSSNHHQIINLSLAGIKCPRVAGGGGGSPSDASEPYGEEAKFFVESRLLQRNIKVTLLSVPQPVAAPTPFSATASTASSSAAPAPAPTATVLIGMALHPVGDIAQFLLAAGLARCIDWHAGMLAPHGGMEKYRTAERSAKDKQLNLWKSYKPAASSATALSAQPVAARTFDAVVSRIISGDTIQVRRVDKDGSLAPERRIQLSSIRQPAVKDAKQAGYAAEAREFLRKRLVGKTVSVQMDYVKPKEGNFDEREYATVRSGGKDVDVGELLIARGLATVMRHKRDDEDRSPGFDKLMEAEAKAMAESKGLHSGKELAAPRLADASESATKANAFLPGMKRAGRLQATVDFVASASRFKLIVPRENARITFVLAGIRAPRTARNASEKDEPFGREGLDFTTMRALQRDVEIEVYSTDKAGGFIGAMFLNKTDNFAASLVEQGLANVHGYSAESTPFYQLLADAEAKAQREGKGMWKDYNAAAEGDGPDSGFPAAAGAAAATGAGVSGPLNGTSAGAKPAWKLGGAGKPASGGAAAAASNEPAPARADYVDCIISDVRGGLDDVDPRTASTNSGAEPFGFSLQVLGDQIDELEKMMSEFALHHKTPSAQASVGFFPRAGDLVSAKFSQDGQWYRAQVKRSSTGAKTAEVVFVDYGNKETVSFRDLRPLDAARFGRSRLAPQAREARLSFVRLFDGKQKEYVYEAIDRFRATAGDGRKLVANIDFVEPGTGLLHVTLWDASSTQQGVEMERQSVNVELTEAGCALLDEKVRYWASYPKMTKALREAIEGAKKRREGCFEYGDPTED</sequence>
<dbReference type="OrthoDB" id="10023235at2759"/>
<keyword evidence="3" id="KW-0677">Repeat</keyword>
<dbReference type="FunFam" id="2.40.50.90:FF:000001">
    <property type="entry name" value="Staphylococcal nuclease domain-containing protein"/>
    <property type="match status" value="1"/>
</dbReference>
<dbReference type="InterPro" id="IPR016685">
    <property type="entry name" value="Silence_cplx_Nase-comp_TudorSN"/>
</dbReference>
<dbReference type="GO" id="GO:0003723">
    <property type="term" value="F:RNA binding"/>
    <property type="evidence" value="ECO:0007669"/>
    <property type="project" value="UniProtKB-UniRule"/>
</dbReference>
<feature type="domain" description="TNase-like" evidence="7">
    <location>
        <begin position="41"/>
        <end position="205"/>
    </location>
</feature>
<dbReference type="InterPro" id="IPR035437">
    <property type="entry name" value="SNase_OB-fold_sf"/>
</dbReference>
<dbReference type="Gene3D" id="2.30.30.140">
    <property type="match status" value="1"/>
</dbReference>
<dbReference type="GO" id="GO:0031047">
    <property type="term" value="P:regulatory ncRNA-mediated gene silencing"/>
    <property type="evidence" value="ECO:0007669"/>
    <property type="project" value="UniProtKB-UniRule"/>
</dbReference>
<dbReference type="PROSITE" id="PS50830">
    <property type="entry name" value="TNASE_3"/>
    <property type="match status" value="3"/>
</dbReference>
<keyword evidence="2 4" id="KW-0963">Cytoplasm</keyword>
<keyword evidence="9" id="KW-1185">Reference proteome</keyword>
<dbReference type="InterPro" id="IPR002999">
    <property type="entry name" value="Tudor"/>
</dbReference>
<dbReference type="FunFam" id="2.40.50.90:FF:000034">
    <property type="entry name" value="Unplaced genomic scaffold supercont1.17, whole genome shotgun sequence"/>
    <property type="match status" value="1"/>
</dbReference>
<feature type="region of interest" description="Disordered" evidence="5">
    <location>
        <begin position="1"/>
        <end position="38"/>
    </location>
</feature>
<dbReference type="SMART" id="SM00318">
    <property type="entry name" value="SNc"/>
    <property type="match status" value="4"/>
</dbReference>
<gene>
    <name evidence="8" type="ORF">PSFLO_01718</name>
</gene>
<feature type="domain" description="TNase-like" evidence="7">
    <location>
        <begin position="229"/>
        <end position="398"/>
    </location>
</feature>
<accession>A0A5C3EXX9</accession>
<evidence type="ECO:0000256" key="2">
    <source>
        <dbReference type="ARBA" id="ARBA00022490"/>
    </source>
</evidence>
<dbReference type="InterPro" id="IPR016071">
    <property type="entry name" value="Staphylococal_nuclease_OB-fold"/>
</dbReference>
<dbReference type="CDD" id="cd00175">
    <property type="entry name" value="SNc"/>
    <property type="match status" value="1"/>
</dbReference>
<evidence type="ECO:0000259" key="7">
    <source>
        <dbReference type="PROSITE" id="PS50830"/>
    </source>
</evidence>
<dbReference type="GO" id="GO:0005829">
    <property type="term" value="C:cytosol"/>
    <property type="evidence" value="ECO:0007669"/>
    <property type="project" value="UniProtKB-UniRule"/>
</dbReference>
<protein>
    <submittedName>
        <fullName evidence="8">Related to 100 kDa protein P100</fullName>
    </submittedName>
</protein>
<name>A0A5C3EXX9_9BASI</name>
<reference evidence="8 9" key="1">
    <citation type="submission" date="2018-03" db="EMBL/GenBank/DDBJ databases">
        <authorList>
            <person name="Guldener U."/>
        </authorList>
    </citation>
    <scope>NUCLEOTIDE SEQUENCE [LARGE SCALE GENOMIC DNA]</scope>
    <source>
        <strain evidence="8 9">DAOM196992</strain>
    </source>
</reference>
<dbReference type="SMART" id="SM00333">
    <property type="entry name" value="TUDOR"/>
    <property type="match status" value="1"/>
</dbReference>
<evidence type="ECO:0000256" key="3">
    <source>
        <dbReference type="ARBA" id="ARBA00022737"/>
    </source>
</evidence>
<dbReference type="GO" id="GO:0005634">
    <property type="term" value="C:nucleus"/>
    <property type="evidence" value="ECO:0007669"/>
    <property type="project" value="TreeGrafter"/>
</dbReference>
<evidence type="ECO:0000256" key="1">
    <source>
        <dbReference type="ARBA" id="ARBA00004496"/>
    </source>
</evidence>
<dbReference type="Gene3D" id="2.40.50.90">
    <property type="match status" value="5"/>
</dbReference>
<dbReference type="Pfam" id="PF00567">
    <property type="entry name" value="TUDOR"/>
    <property type="match status" value="1"/>
</dbReference>
<dbReference type="FunFam" id="2.30.30.140:FF:000018">
    <property type="entry name" value="Serine/threonine-protein kinase 31"/>
    <property type="match status" value="1"/>
</dbReference>
<dbReference type="GO" id="GO:0004518">
    <property type="term" value="F:nuclease activity"/>
    <property type="evidence" value="ECO:0007669"/>
    <property type="project" value="TreeGrafter"/>
</dbReference>
<feature type="domain" description="TNase-like" evidence="7">
    <location>
        <begin position="417"/>
        <end position="724"/>
    </location>
</feature>
<dbReference type="PROSITE" id="PS50304">
    <property type="entry name" value="TUDOR"/>
    <property type="match status" value="1"/>
</dbReference>
<dbReference type="PIRSF" id="PIRSF017179">
    <property type="entry name" value="RISC-Tudor-SN"/>
    <property type="match status" value="1"/>
</dbReference>
<organism evidence="8 9">
    <name type="scientific">Pseudozyma flocculosa</name>
    <dbReference type="NCBI Taxonomy" id="84751"/>
    <lineage>
        <taxon>Eukaryota</taxon>
        <taxon>Fungi</taxon>
        <taxon>Dikarya</taxon>
        <taxon>Basidiomycota</taxon>
        <taxon>Ustilaginomycotina</taxon>
        <taxon>Ustilaginomycetes</taxon>
        <taxon>Ustilaginales</taxon>
        <taxon>Ustilaginaceae</taxon>
        <taxon>Pseudozyma</taxon>
    </lineage>
</organism>
<dbReference type="PANTHER" id="PTHR12302">
    <property type="entry name" value="EBNA2 BINDING PROTEIN P100"/>
    <property type="match status" value="1"/>
</dbReference>
<dbReference type="EMBL" id="OOIP01000004">
    <property type="protein sequence ID" value="SPO36247.1"/>
    <property type="molecule type" value="Genomic_DNA"/>
</dbReference>
<evidence type="ECO:0000256" key="4">
    <source>
        <dbReference type="PIRNR" id="PIRNR017179"/>
    </source>
</evidence>
<dbReference type="GO" id="GO:0006402">
    <property type="term" value="P:mRNA catabolic process"/>
    <property type="evidence" value="ECO:0007669"/>
    <property type="project" value="UniProtKB-UniRule"/>
</dbReference>
<comment type="subcellular location">
    <subcellularLocation>
        <location evidence="1 4">Cytoplasm</location>
    </subcellularLocation>
</comment>
<dbReference type="AlphaFoldDB" id="A0A5C3EXX9"/>
<feature type="domain" description="Tudor" evidence="6">
    <location>
        <begin position="861"/>
        <end position="921"/>
    </location>
</feature>
<dbReference type="SUPFAM" id="SSF50199">
    <property type="entry name" value="Staphylococcal nuclease"/>
    <property type="match status" value="5"/>
</dbReference>
<evidence type="ECO:0000256" key="5">
    <source>
        <dbReference type="SAM" id="MobiDB-lite"/>
    </source>
</evidence>
<dbReference type="PANTHER" id="PTHR12302:SF2">
    <property type="entry name" value="STAPHYLOCOCCAL NUCLEASE DOMAIN-CONTAINING PROTEIN 1"/>
    <property type="match status" value="1"/>
</dbReference>
<dbReference type="Pfam" id="PF00565">
    <property type="entry name" value="SNase"/>
    <property type="match status" value="2"/>
</dbReference>
<evidence type="ECO:0000313" key="8">
    <source>
        <dbReference type="EMBL" id="SPO36247.1"/>
    </source>
</evidence>
<evidence type="ECO:0000313" key="9">
    <source>
        <dbReference type="Proteomes" id="UP000323386"/>
    </source>
</evidence>
<dbReference type="SUPFAM" id="SSF63748">
    <property type="entry name" value="Tudor/PWWP/MBT"/>
    <property type="match status" value="1"/>
</dbReference>